<accession>A0A2P8CUS8</accession>
<keyword evidence="2" id="KW-1185">Reference proteome</keyword>
<evidence type="ECO:0000313" key="2">
    <source>
        <dbReference type="Proteomes" id="UP000240542"/>
    </source>
</evidence>
<organism evidence="1 2">
    <name type="scientific">Murinocardiopsis flavida</name>
    <dbReference type="NCBI Taxonomy" id="645275"/>
    <lineage>
        <taxon>Bacteria</taxon>
        <taxon>Bacillati</taxon>
        <taxon>Actinomycetota</taxon>
        <taxon>Actinomycetes</taxon>
        <taxon>Streptosporangiales</taxon>
        <taxon>Nocardiopsidaceae</taxon>
        <taxon>Murinocardiopsis</taxon>
    </lineage>
</organism>
<name>A0A2P8CUS8_9ACTN</name>
<dbReference type="EMBL" id="PYGA01000029">
    <property type="protein sequence ID" value="PSK88725.1"/>
    <property type="molecule type" value="Genomic_DNA"/>
</dbReference>
<dbReference type="Proteomes" id="UP000240542">
    <property type="component" value="Unassembled WGS sequence"/>
</dbReference>
<sequence length="76" mass="8405">MATHRSRDGLGWVYALVCSECGRRHTHEHGVTRTASDARAAARIDGWRALNNASARQFKPDLCRQCRAPRSNVTGA</sequence>
<comment type="caution">
    <text evidence="1">The sequence shown here is derived from an EMBL/GenBank/DDBJ whole genome shotgun (WGS) entry which is preliminary data.</text>
</comment>
<reference evidence="1 2" key="1">
    <citation type="submission" date="2018-03" db="EMBL/GenBank/DDBJ databases">
        <title>Genomic Encyclopedia of Archaeal and Bacterial Type Strains, Phase II (KMG-II): from individual species to whole genera.</title>
        <authorList>
            <person name="Goeker M."/>
        </authorList>
    </citation>
    <scope>NUCLEOTIDE SEQUENCE [LARGE SCALE GENOMIC DNA]</scope>
    <source>
        <strain evidence="1 2">DSM 45312</strain>
    </source>
</reference>
<dbReference type="AlphaFoldDB" id="A0A2P8CUS8"/>
<protein>
    <submittedName>
        <fullName evidence="1">Uncharacterized protein</fullName>
    </submittedName>
</protein>
<gene>
    <name evidence="1" type="ORF">CLV63_12911</name>
</gene>
<evidence type="ECO:0000313" key="1">
    <source>
        <dbReference type="EMBL" id="PSK88725.1"/>
    </source>
</evidence>
<proteinExistence type="predicted"/>